<dbReference type="Proteomes" id="UP001217417">
    <property type="component" value="Unassembled WGS sequence"/>
</dbReference>
<keyword evidence="2" id="KW-1185">Reference proteome</keyword>
<dbReference type="RefSeq" id="XP_056039896.1">
    <property type="nucleotide sequence ID" value="XM_056185326.1"/>
</dbReference>
<evidence type="ECO:0000313" key="2">
    <source>
        <dbReference type="Proteomes" id="UP001217417"/>
    </source>
</evidence>
<dbReference type="PANTHER" id="PTHR38791:SF5">
    <property type="entry name" value="TRANSCRIPTION FACTOR DBAG-RELATED"/>
    <property type="match status" value="1"/>
</dbReference>
<name>A0AAD7VP90_9ASCO</name>
<dbReference type="GeneID" id="80880492"/>
<reference evidence="1" key="1">
    <citation type="submission" date="2023-03" db="EMBL/GenBank/DDBJ databases">
        <title>Near-Complete genome sequence of Lipomyces tetrasporous NRRL Y-64009, an oleaginous yeast capable of growing on lignocellulosic hydrolysates.</title>
        <authorList>
            <consortium name="Lawrence Berkeley National Laboratory"/>
            <person name="Jagtap S.S."/>
            <person name="Liu J.-J."/>
            <person name="Walukiewicz H.E."/>
            <person name="Pangilinan J."/>
            <person name="Lipzen A."/>
            <person name="Ahrendt S."/>
            <person name="Koriabine M."/>
            <person name="Cobaugh K."/>
            <person name="Salamov A."/>
            <person name="Yoshinaga Y."/>
            <person name="Ng V."/>
            <person name="Daum C."/>
            <person name="Grigoriev I.V."/>
            <person name="Slininger P.J."/>
            <person name="Dien B.S."/>
            <person name="Jin Y.-S."/>
            <person name="Rao C.V."/>
        </authorList>
    </citation>
    <scope>NUCLEOTIDE SEQUENCE</scope>
    <source>
        <strain evidence="1">NRRL Y-64009</strain>
    </source>
</reference>
<comment type="caution">
    <text evidence="1">The sequence shown here is derived from an EMBL/GenBank/DDBJ whole genome shotgun (WGS) entry which is preliminary data.</text>
</comment>
<gene>
    <name evidence="1" type="ORF">POJ06DRAFT_203891</name>
</gene>
<dbReference type="EMBL" id="JARPMG010000016">
    <property type="protein sequence ID" value="KAJ8096446.1"/>
    <property type="molecule type" value="Genomic_DNA"/>
</dbReference>
<sequence>MPQVLESEANVPWLPSRCGSSLRHYRDSTSTRSSHQSSSRPFDPTGRWLLVSLPDGTDDAQLEDHAVTAFLNDYCLVPENHLLSRGYLEGLETLLAQAGPSSDLAQATRVVALASIGTKLSRSALVHKARVMYSEMLHSLQVMISNAAMPSTAESLMTAVLLGMYEIITATETHPSNHGSHCAGVYAILSVKNSPFDMLNRFQISRPLMPKEPQKTLGILCAPMSHPSFQTLDAFLVKSWPLLTTAAALLSNALTIVEDIQNALKEARLLNEECSRWPASQPEEWRPRTIAFINPRQDSTAQGLGWLSGRVDAYLDIYVGAVWNTYRKVRLMILDVIIRCSQRLEKKTGCHDLKVEACELASDMMASIPFHLSENLATFVKHAESDTALALVPGRSVGGLLLMHPLFVTANLSVVSPQRQDRMRECLAWIGPNMGIGQATLLSKTSTTYPNESVANGYTLMWAGMLFTNS</sequence>
<proteinExistence type="predicted"/>
<accession>A0AAD7VP90</accession>
<dbReference type="AlphaFoldDB" id="A0AAD7VP90"/>
<dbReference type="InterPro" id="IPR053175">
    <property type="entry name" value="DHMBA_Reg_Transcription_Factor"/>
</dbReference>
<dbReference type="PANTHER" id="PTHR38791">
    <property type="entry name" value="ZN(II)2CYS6 TRANSCRIPTION FACTOR (EUROFUNG)-RELATED-RELATED"/>
    <property type="match status" value="1"/>
</dbReference>
<organism evidence="1 2">
    <name type="scientific">Lipomyces tetrasporus</name>
    <dbReference type="NCBI Taxonomy" id="54092"/>
    <lineage>
        <taxon>Eukaryota</taxon>
        <taxon>Fungi</taxon>
        <taxon>Dikarya</taxon>
        <taxon>Ascomycota</taxon>
        <taxon>Saccharomycotina</taxon>
        <taxon>Lipomycetes</taxon>
        <taxon>Lipomycetales</taxon>
        <taxon>Lipomycetaceae</taxon>
        <taxon>Lipomyces</taxon>
    </lineage>
</organism>
<protein>
    <submittedName>
        <fullName evidence="1">Uncharacterized protein</fullName>
    </submittedName>
</protein>
<evidence type="ECO:0000313" key="1">
    <source>
        <dbReference type="EMBL" id="KAJ8096446.1"/>
    </source>
</evidence>